<evidence type="ECO:0000313" key="2">
    <source>
        <dbReference type="Proteomes" id="UP000324015"/>
    </source>
</evidence>
<gene>
    <name evidence="1" type="ORF">DEJ49_33350</name>
</gene>
<proteinExistence type="predicted"/>
<organism evidence="1 2">
    <name type="scientific">Streptomyces venezuelae</name>
    <dbReference type="NCBI Taxonomy" id="54571"/>
    <lineage>
        <taxon>Bacteria</taxon>
        <taxon>Bacillati</taxon>
        <taxon>Actinomycetota</taxon>
        <taxon>Actinomycetes</taxon>
        <taxon>Kitasatosporales</taxon>
        <taxon>Streptomycetaceae</taxon>
        <taxon>Streptomyces</taxon>
    </lineage>
</organism>
<dbReference type="Proteomes" id="UP000324015">
    <property type="component" value="Chromosome"/>
</dbReference>
<protein>
    <submittedName>
        <fullName evidence="1">Uncharacterized protein</fullName>
    </submittedName>
</protein>
<name>A0A5P2CU12_STRVZ</name>
<dbReference type="EMBL" id="CP029191">
    <property type="protein sequence ID" value="QES45228.1"/>
    <property type="molecule type" value="Genomic_DNA"/>
</dbReference>
<sequence>MSDQTPGAFAAAVINDVRDNINAAPGVDDAAVFAAVCGAQAQLAIAAALLDVADAIRSKGKGKNKGDAIARAVDRMTDAVEEETWRREG</sequence>
<evidence type="ECO:0000313" key="1">
    <source>
        <dbReference type="EMBL" id="QES45228.1"/>
    </source>
</evidence>
<accession>A0A5P2CU12</accession>
<dbReference type="RefSeq" id="WP_150187539.1">
    <property type="nucleotide sequence ID" value="NZ_CP029191.1"/>
</dbReference>
<dbReference type="AlphaFoldDB" id="A0A5P2CU12"/>
<reference evidence="1 2" key="1">
    <citation type="submission" date="2018-05" db="EMBL/GenBank/DDBJ databases">
        <title>Streptomyces venezuelae.</title>
        <authorList>
            <person name="Kim W."/>
            <person name="Lee N."/>
            <person name="Cho B.-K."/>
        </authorList>
    </citation>
    <scope>NUCLEOTIDE SEQUENCE [LARGE SCALE GENOMIC DNA]</scope>
    <source>
        <strain evidence="1 2">ATCC 14585</strain>
    </source>
</reference>